<gene>
    <name evidence="1" type="ORF">PC113_g17861</name>
    <name evidence="2" type="ORF">PC115_g20301</name>
    <name evidence="3" type="ORF">PC117_g13468</name>
    <name evidence="4" type="ORF">PC118_g22266</name>
</gene>
<sequence>MSSSRSTKIDTPAYNSPGECKRKVAIFKDVNQKTPFSFDSI</sequence>
<evidence type="ECO:0000313" key="1">
    <source>
        <dbReference type="EMBL" id="KAG2847049.1"/>
    </source>
</evidence>
<comment type="caution">
    <text evidence="1">The sequence shown here is derived from an EMBL/GenBank/DDBJ whole genome shotgun (WGS) entry which is preliminary data.</text>
</comment>
<proteinExistence type="predicted"/>
<dbReference type="Proteomes" id="UP000735874">
    <property type="component" value="Unassembled WGS sequence"/>
</dbReference>
<dbReference type="AlphaFoldDB" id="A0A8T0YPU3"/>
<evidence type="ECO:0000313" key="3">
    <source>
        <dbReference type="EMBL" id="KAG2931426.1"/>
    </source>
</evidence>
<dbReference type="EMBL" id="RCMK01000394">
    <property type="protein sequence ID" value="KAG2931426.1"/>
    <property type="molecule type" value="Genomic_DNA"/>
</dbReference>
<reference evidence="1" key="1">
    <citation type="submission" date="2018-10" db="EMBL/GenBank/DDBJ databases">
        <title>Effector identification in a new, highly contiguous assembly of the strawberry crown rot pathogen Phytophthora cactorum.</title>
        <authorList>
            <person name="Armitage A.D."/>
            <person name="Nellist C.F."/>
            <person name="Bates H."/>
            <person name="Vickerstaff R.J."/>
            <person name="Harrison R.J."/>
        </authorList>
    </citation>
    <scope>NUCLEOTIDE SEQUENCE</scope>
    <source>
        <strain evidence="1">15-7</strain>
        <strain evidence="2">4032</strain>
        <strain evidence="3">4040</strain>
        <strain evidence="4">P415</strain>
    </source>
</reference>
<dbReference type="Proteomes" id="UP000697107">
    <property type="component" value="Unassembled WGS sequence"/>
</dbReference>
<evidence type="ECO:0000313" key="5">
    <source>
        <dbReference type="Proteomes" id="UP000735874"/>
    </source>
</evidence>
<evidence type="ECO:0000313" key="4">
    <source>
        <dbReference type="EMBL" id="KAG2960886.1"/>
    </source>
</evidence>
<dbReference type="EMBL" id="RCML01001699">
    <property type="protein sequence ID" value="KAG2960886.1"/>
    <property type="molecule type" value="Genomic_DNA"/>
</dbReference>
<protein>
    <submittedName>
        <fullName evidence="1">Uncharacterized protein</fullName>
    </submittedName>
</protein>
<dbReference type="EMBL" id="RCMG01000799">
    <property type="protein sequence ID" value="KAG2847049.1"/>
    <property type="molecule type" value="Genomic_DNA"/>
</dbReference>
<name>A0A8T0YPU3_9STRA</name>
<dbReference type="Proteomes" id="UP000774804">
    <property type="component" value="Unassembled WGS sequence"/>
</dbReference>
<accession>A0A8T0YPU3</accession>
<organism evidence="1 5">
    <name type="scientific">Phytophthora cactorum</name>
    <dbReference type="NCBI Taxonomy" id="29920"/>
    <lineage>
        <taxon>Eukaryota</taxon>
        <taxon>Sar</taxon>
        <taxon>Stramenopiles</taxon>
        <taxon>Oomycota</taxon>
        <taxon>Peronosporomycetes</taxon>
        <taxon>Peronosporales</taxon>
        <taxon>Peronosporaceae</taxon>
        <taxon>Phytophthora</taxon>
    </lineage>
</organism>
<dbReference type="EMBL" id="RCMI01001262">
    <property type="protein sequence ID" value="KAG2887519.1"/>
    <property type="molecule type" value="Genomic_DNA"/>
</dbReference>
<dbReference type="Proteomes" id="UP000736787">
    <property type="component" value="Unassembled WGS sequence"/>
</dbReference>
<evidence type="ECO:0000313" key="2">
    <source>
        <dbReference type="EMBL" id="KAG2887519.1"/>
    </source>
</evidence>